<gene>
    <name evidence="2" type="ORF">SAMN05216470_1858</name>
</gene>
<feature type="transmembrane region" description="Helical" evidence="1">
    <location>
        <begin position="42"/>
        <end position="62"/>
    </location>
</feature>
<organism evidence="2 3">
    <name type="scientific">Streptococcus equinus</name>
    <name type="common">Streptococcus bovis</name>
    <dbReference type="NCBI Taxonomy" id="1335"/>
    <lineage>
        <taxon>Bacteria</taxon>
        <taxon>Bacillati</taxon>
        <taxon>Bacillota</taxon>
        <taxon>Bacilli</taxon>
        <taxon>Lactobacillales</taxon>
        <taxon>Streptococcaceae</taxon>
        <taxon>Streptococcus</taxon>
    </lineage>
</organism>
<evidence type="ECO:0000256" key="1">
    <source>
        <dbReference type="SAM" id="Phobius"/>
    </source>
</evidence>
<evidence type="ECO:0000313" key="3">
    <source>
        <dbReference type="Proteomes" id="UP000214649"/>
    </source>
</evidence>
<keyword evidence="1" id="KW-1133">Transmembrane helix</keyword>
<reference evidence="2 3" key="1">
    <citation type="submission" date="2017-07" db="EMBL/GenBank/DDBJ databases">
        <authorList>
            <person name="Sun Z.S."/>
            <person name="Albrecht U."/>
            <person name="Echele G."/>
            <person name="Lee C.C."/>
        </authorList>
    </citation>
    <scope>NUCLEOTIDE SEQUENCE [LARGE SCALE GENOMIC DNA]</scope>
    <source>
        <strain evidence="2 3">AR3</strain>
    </source>
</reference>
<proteinExistence type="predicted"/>
<keyword evidence="1" id="KW-0472">Membrane</keyword>
<dbReference type="AlphaFoldDB" id="A0A239RFM8"/>
<dbReference type="Proteomes" id="UP000214649">
    <property type="component" value="Unassembled WGS sequence"/>
</dbReference>
<name>A0A239RFM8_STREI</name>
<sequence length="139" mass="15522">MAKYIVEETKTSKYEKNFKFPMINLIPAIIWCIPVHQKMTPIIGTAGVYGVVAAFFVLYILLSYVPIVALAPGIASVIMLTGLFWAPADHIGNNVVRIIVKGIILLIMVLIEFCVLINATLPWLERKTATPPRVRKVEE</sequence>
<feature type="transmembrane region" description="Helical" evidence="1">
    <location>
        <begin position="98"/>
        <end position="124"/>
    </location>
</feature>
<accession>A0A239RFM8</accession>
<feature type="transmembrane region" description="Helical" evidence="1">
    <location>
        <begin position="67"/>
        <end position="86"/>
    </location>
</feature>
<keyword evidence="1" id="KW-0812">Transmembrane</keyword>
<evidence type="ECO:0000313" key="2">
    <source>
        <dbReference type="EMBL" id="SNU09508.1"/>
    </source>
</evidence>
<feature type="transmembrane region" description="Helical" evidence="1">
    <location>
        <begin position="20"/>
        <end position="36"/>
    </location>
</feature>
<dbReference type="RefSeq" id="WP_094141199.1">
    <property type="nucleotide sequence ID" value="NZ_FZRA01000008.1"/>
</dbReference>
<dbReference type="EMBL" id="FZRA01000008">
    <property type="protein sequence ID" value="SNU09508.1"/>
    <property type="molecule type" value="Genomic_DNA"/>
</dbReference>
<protein>
    <submittedName>
        <fullName evidence="2">Uncharacterized protein</fullName>
    </submittedName>
</protein>